<comment type="caution">
    <text evidence="1">The sequence shown here is derived from an EMBL/GenBank/DDBJ whole genome shotgun (WGS) entry which is preliminary data.</text>
</comment>
<gene>
    <name evidence="1" type="ORF">WA1_23120</name>
</gene>
<reference evidence="1 2" key="1">
    <citation type="journal article" date="2013" name="Genome Biol. Evol.">
        <title>Genomes of Stigonematalean cyanobacteria (subsection V) and the evolution of oxygenic photosynthesis from prokaryotes to plastids.</title>
        <authorList>
            <person name="Dagan T."/>
            <person name="Roettger M."/>
            <person name="Stucken K."/>
            <person name="Landan G."/>
            <person name="Koch R."/>
            <person name="Major P."/>
            <person name="Gould S.B."/>
            <person name="Goremykin V.V."/>
            <person name="Rippka R."/>
            <person name="Tandeau de Marsac N."/>
            <person name="Gugger M."/>
            <person name="Lockhart P.J."/>
            <person name="Allen J.F."/>
            <person name="Brune I."/>
            <person name="Maus I."/>
            <person name="Puhler A."/>
            <person name="Martin W.F."/>
        </authorList>
    </citation>
    <scope>NUCLEOTIDE SEQUENCE [LARGE SCALE GENOMIC DNA]</scope>
    <source>
        <strain evidence="1 2">PCC 7110</strain>
    </source>
</reference>
<dbReference type="Proteomes" id="UP000076925">
    <property type="component" value="Unassembled WGS sequence"/>
</dbReference>
<dbReference type="AlphaFoldDB" id="A0A139X8I6"/>
<sequence>MKNHILHLFQKSFFFAIFTVYESVFFDNSADLMEAKELKSIFESTCKRIGKIGEAVGIHVILGHL</sequence>
<keyword evidence="2" id="KW-1185">Reference proteome</keyword>
<dbReference type="EMBL" id="ANNX02000025">
    <property type="protein sequence ID" value="KYC41021.1"/>
    <property type="molecule type" value="Genomic_DNA"/>
</dbReference>
<evidence type="ECO:0000313" key="1">
    <source>
        <dbReference type="EMBL" id="KYC41021.1"/>
    </source>
</evidence>
<proteinExistence type="predicted"/>
<protein>
    <submittedName>
        <fullName evidence="1">Uncharacterized protein</fullName>
    </submittedName>
</protein>
<organism evidence="1 2">
    <name type="scientific">Scytonema hofmannii PCC 7110</name>
    <dbReference type="NCBI Taxonomy" id="128403"/>
    <lineage>
        <taxon>Bacteria</taxon>
        <taxon>Bacillati</taxon>
        <taxon>Cyanobacteriota</taxon>
        <taxon>Cyanophyceae</taxon>
        <taxon>Nostocales</taxon>
        <taxon>Scytonemataceae</taxon>
        <taxon>Scytonema</taxon>
    </lineage>
</organism>
<accession>A0A139X8I6</accession>
<name>A0A139X8I6_9CYAN</name>
<evidence type="ECO:0000313" key="2">
    <source>
        <dbReference type="Proteomes" id="UP000076925"/>
    </source>
</evidence>